<dbReference type="EMBL" id="JACHGT010000006">
    <property type="protein sequence ID" value="MBB6035291.1"/>
    <property type="molecule type" value="Genomic_DNA"/>
</dbReference>
<dbReference type="RefSeq" id="WP_184788139.1">
    <property type="nucleotide sequence ID" value="NZ_BONT01000004.1"/>
</dbReference>
<reference evidence="2 3" key="1">
    <citation type="submission" date="2020-08" db="EMBL/GenBank/DDBJ databases">
        <title>Genomic Encyclopedia of Type Strains, Phase IV (KMG-IV): sequencing the most valuable type-strain genomes for metagenomic binning, comparative biology and taxonomic classification.</title>
        <authorList>
            <person name="Goeker M."/>
        </authorList>
    </citation>
    <scope>NUCLEOTIDE SEQUENCE [LARGE SCALE GENOMIC DNA]</scope>
    <source>
        <strain evidence="2 3">YIM 65646</strain>
    </source>
</reference>
<protein>
    <submittedName>
        <fullName evidence="2">Uncharacterized protein</fullName>
    </submittedName>
</protein>
<keyword evidence="3" id="KW-1185">Reference proteome</keyword>
<evidence type="ECO:0000256" key="1">
    <source>
        <dbReference type="SAM" id="Phobius"/>
    </source>
</evidence>
<sequence length="112" mass="12626">MPDSDAQPTVHTGFRRFLSKLIRRPHAPLIKRGGGSSDPFDGLGAHSPLELPWRDPPSVRPSRRSRMVPEWWRRTRDFLGSRVWRARALLAAMIISPVLAILAGSCAYLNSR</sequence>
<evidence type="ECO:0000313" key="3">
    <source>
        <dbReference type="Proteomes" id="UP000548476"/>
    </source>
</evidence>
<name>A0A841FDD7_9ACTN</name>
<keyword evidence="1" id="KW-0472">Membrane</keyword>
<evidence type="ECO:0000313" key="2">
    <source>
        <dbReference type="EMBL" id="MBB6035291.1"/>
    </source>
</evidence>
<feature type="transmembrane region" description="Helical" evidence="1">
    <location>
        <begin position="88"/>
        <end position="110"/>
    </location>
</feature>
<proteinExistence type="predicted"/>
<accession>A0A841FDD7</accession>
<gene>
    <name evidence="2" type="ORF">HNR73_003148</name>
</gene>
<keyword evidence="1" id="KW-0812">Transmembrane</keyword>
<dbReference type="AlphaFoldDB" id="A0A841FDD7"/>
<keyword evidence="1" id="KW-1133">Transmembrane helix</keyword>
<dbReference type="Proteomes" id="UP000548476">
    <property type="component" value="Unassembled WGS sequence"/>
</dbReference>
<organism evidence="2 3">
    <name type="scientific">Phytomonospora endophytica</name>
    <dbReference type="NCBI Taxonomy" id="714109"/>
    <lineage>
        <taxon>Bacteria</taxon>
        <taxon>Bacillati</taxon>
        <taxon>Actinomycetota</taxon>
        <taxon>Actinomycetes</taxon>
        <taxon>Micromonosporales</taxon>
        <taxon>Micromonosporaceae</taxon>
        <taxon>Phytomonospora</taxon>
    </lineage>
</organism>
<comment type="caution">
    <text evidence="2">The sequence shown here is derived from an EMBL/GenBank/DDBJ whole genome shotgun (WGS) entry which is preliminary data.</text>
</comment>